<keyword evidence="4" id="KW-1185">Reference proteome</keyword>
<accession>A0A1G4THF7</accession>
<feature type="signal peptide" evidence="1">
    <location>
        <begin position="1"/>
        <end position="25"/>
    </location>
</feature>
<gene>
    <name evidence="3" type="ORF">SAMN02927928_3579</name>
</gene>
<dbReference type="SUPFAM" id="SSF110997">
    <property type="entry name" value="Sporulation related repeat"/>
    <property type="match status" value="1"/>
</dbReference>
<dbReference type="InterPro" id="IPR036680">
    <property type="entry name" value="SPOR-like_sf"/>
</dbReference>
<sequence length="213" mass="22419">MTDMAPFRKALILCAAAICAISLTACDNQNLKESLARIKEIPVDDSGANQSADADAKSLSKEDVQLVVNTAKDLAVGKGGLLHDGDGPIARPKVRIAIVDPLKMPTEANAPLETGAAASSPTPQPVTTVVTTRGNRVIQIGSFGSAEAAQNAWLGLQARYPGVEQYHPVYQKITTASGKSMVRLKVGPVASEDQAHSLCLQLDIRDSWCSKAS</sequence>
<protein>
    <submittedName>
        <fullName evidence="3">Sporulation related domain-containing protein</fullName>
    </submittedName>
</protein>
<feature type="domain" description="SPOR" evidence="2">
    <location>
        <begin position="130"/>
        <end position="213"/>
    </location>
</feature>
<reference evidence="4" key="1">
    <citation type="submission" date="2016-10" db="EMBL/GenBank/DDBJ databases">
        <authorList>
            <person name="Varghese N."/>
            <person name="Submissions S."/>
        </authorList>
    </citation>
    <scope>NUCLEOTIDE SEQUENCE [LARGE SCALE GENOMIC DNA]</scope>
    <source>
        <strain evidence="4">CGMCC 1.3431</strain>
    </source>
</reference>
<dbReference type="OrthoDB" id="7390714at2"/>
<dbReference type="STRING" id="260084.SAMN02927928_3579"/>
<dbReference type="RefSeq" id="WP_090650523.1">
    <property type="nucleotide sequence ID" value="NZ_CBCRYE010000002.1"/>
</dbReference>
<dbReference type="GO" id="GO:0042834">
    <property type="term" value="F:peptidoglycan binding"/>
    <property type="evidence" value="ECO:0007669"/>
    <property type="project" value="InterPro"/>
</dbReference>
<evidence type="ECO:0000313" key="3">
    <source>
        <dbReference type="EMBL" id="SCW80756.1"/>
    </source>
</evidence>
<dbReference type="EMBL" id="FMTS01000008">
    <property type="protein sequence ID" value="SCW80756.1"/>
    <property type="molecule type" value="Genomic_DNA"/>
</dbReference>
<dbReference type="InterPro" id="IPR007730">
    <property type="entry name" value="SPOR-like_dom"/>
</dbReference>
<keyword evidence="1" id="KW-0732">Signal</keyword>
<feature type="chain" id="PRO_5011573892" evidence="1">
    <location>
        <begin position="26"/>
        <end position="213"/>
    </location>
</feature>
<evidence type="ECO:0000259" key="2">
    <source>
        <dbReference type="PROSITE" id="PS51724"/>
    </source>
</evidence>
<dbReference type="Gene3D" id="3.30.70.1070">
    <property type="entry name" value="Sporulation related repeat"/>
    <property type="match status" value="1"/>
</dbReference>
<proteinExistence type="predicted"/>
<dbReference type="Pfam" id="PF05036">
    <property type="entry name" value="SPOR"/>
    <property type="match status" value="1"/>
</dbReference>
<evidence type="ECO:0000313" key="4">
    <source>
        <dbReference type="Proteomes" id="UP000199150"/>
    </source>
</evidence>
<evidence type="ECO:0000256" key="1">
    <source>
        <dbReference type="SAM" id="SignalP"/>
    </source>
</evidence>
<dbReference type="AlphaFoldDB" id="A0A1G4THF7"/>
<name>A0A1G4THF7_9CAUL</name>
<dbReference type="PROSITE" id="PS51724">
    <property type="entry name" value="SPOR"/>
    <property type="match status" value="1"/>
</dbReference>
<organism evidence="3 4">
    <name type="scientific">Asticcacaulis taihuensis</name>
    <dbReference type="NCBI Taxonomy" id="260084"/>
    <lineage>
        <taxon>Bacteria</taxon>
        <taxon>Pseudomonadati</taxon>
        <taxon>Pseudomonadota</taxon>
        <taxon>Alphaproteobacteria</taxon>
        <taxon>Caulobacterales</taxon>
        <taxon>Caulobacteraceae</taxon>
        <taxon>Asticcacaulis</taxon>
    </lineage>
</organism>
<dbReference type="Proteomes" id="UP000199150">
    <property type="component" value="Unassembled WGS sequence"/>
</dbReference>